<feature type="non-terminal residue" evidence="1">
    <location>
        <position position="356"/>
    </location>
</feature>
<keyword evidence="2" id="KW-1185">Reference proteome</keyword>
<accession>A0ACC1HVJ6</accession>
<dbReference type="Proteomes" id="UP001150581">
    <property type="component" value="Unassembled WGS sequence"/>
</dbReference>
<feature type="non-terminal residue" evidence="1">
    <location>
        <position position="1"/>
    </location>
</feature>
<organism evidence="1 2">
    <name type="scientific">Kickxella alabastrina</name>
    <dbReference type="NCBI Taxonomy" id="61397"/>
    <lineage>
        <taxon>Eukaryota</taxon>
        <taxon>Fungi</taxon>
        <taxon>Fungi incertae sedis</taxon>
        <taxon>Zoopagomycota</taxon>
        <taxon>Kickxellomycotina</taxon>
        <taxon>Kickxellomycetes</taxon>
        <taxon>Kickxellales</taxon>
        <taxon>Kickxellaceae</taxon>
        <taxon>Kickxella</taxon>
    </lineage>
</organism>
<reference evidence="1" key="1">
    <citation type="submission" date="2022-07" db="EMBL/GenBank/DDBJ databases">
        <title>Phylogenomic reconstructions and comparative analyses of Kickxellomycotina fungi.</title>
        <authorList>
            <person name="Reynolds N.K."/>
            <person name="Stajich J.E."/>
            <person name="Barry K."/>
            <person name="Grigoriev I.V."/>
            <person name="Crous P."/>
            <person name="Smith M.E."/>
        </authorList>
    </citation>
    <scope>NUCLEOTIDE SEQUENCE</scope>
    <source>
        <strain evidence="1">Benny 63K</strain>
    </source>
</reference>
<evidence type="ECO:0000313" key="1">
    <source>
        <dbReference type="EMBL" id="KAJ1877015.1"/>
    </source>
</evidence>
<gene>
    <name evidence="1" type="primary">VPS53_2</name>
    <name evidence="1" type="ORF">LPJ66_012198</name>
</gene>
<name>A0ACC1HVJ6_9FUNG</name>
<protein>
    <submittedName>
        <fullName evidence="1">Vacuolar protein sorting-associated protein 53</fullName>
    </submittedName>
</protein>
<sequence>RKMRAACECAQALGAQPRVTEHYCKLQMRAYAAIFQLKDDVSQLENVSRRYAWLRRILRNYAESHAEVFPDSWRVAEHLSRRFAEATRDQLGELMATHDTVSAEGLTAALADTLAFEAQCNKKFGIVVAKEQSGGGTGPSHVYESSGEPAASFMGAVSCAFEPYMSIFIRGEQTKFETLVARFQAAPIAVDDDPSLSVLASSTDLLYQFRESLRQCASLSTGQAMLDLAHVFSYSMSSYARDVLIHKLPQSSGSSQQLEDLKHVCLIVNTADYCASVVAQLEIKIVERIDEVYKPRVSFAACRDALLGVINKSIRVLVAGVEGLCEPAFAALSQVPWQTLQTVGDQSAYVSLVSSA</sequence>
<dbReference type="EMBL" id="JANBPG010004281">
    <property type="protein sequence ID" value="KAJ1877015.1"/>
    <property type="molecule type" value="Genomic_DNA"/>
</dbReference>
<proteinExistence type="predicted"/>
<comment type="caution">
    <text evidence="1">The sequence shown here is derived from an EMBL/GenBank/DDBJ whole genome shotgun (WGS) entry which is preliminary data.</text>
</comment>
<evidence type="ECO:0000313" key="2">
    <source>
        <dbReference type="Proteomes" id="UP001150581"/>
    </source>
</evidence>